<protein>
    <submittedName>
        <fullName evidence="5">SCO family protein</fullName>
    </submittedName>
</protein>
<evidence type="ECO:0000313" key="5">
    <source>
        <dbReference type="EMBL" id="GAA5048101.1"/>
    </source>
</evidence>
<dbReference type="Proteomes" id="UP001500518">
    <property type="component" value="Unassembled WGS sequence"/>
</dbReference>
<keyword evidence="2" id="KW-0186">Copper</keyword>
<dbReference type="PROSITE" id="PS51257">
    <property type="entry name" value="PROKAR_LIPOPROTEIN"/>
    <property type="match status" value="1"/>
</dbReference>
<evidence type="ECO:0000256" key="2">
    <source>
        <dbReference type="ARBA" id="ARBA00023008"/>
    </source>
</evidence>
<evidence type="ECO:0000313" key="6">
    <source>
        <dbReference type="Proteomes" id="UP001500518"/>
    </source>
</evidence>
<keyword evidence="3" id="KW-0732">Signal</keyword>
<dbReference type="InterPro" id="IPR003782">
    <property type="entry name" value="SCO1/SenC"/>
</dbReference>
<sequence length="200" mass="21694">MSARIPLVTPVLLALSLVACDGGASQPPVTDAPLYGSALTGEFDLVDTNGNQVTSADFAGKYQLVYFGYAYCPDICPFDMDRMVRGYNAFAEENPELAQDVQPIFITIDPERDTPEKVGEYAAAFSDDVIGLTGSPEQIEAAAASFFAYYQKLEPNAEGGYLMDHSRTGYLVDREGEPMALIPVEESAEAVAAELEKWVR</sequence>
<comment type="caution">
    <text evidence="5">The sequence shown here is derived from an EMBL/GenBank/DDBJ whole genome shotgun (WGS) entry which is preliminary data.</text>
</comment>
<dbReference type="RefSeq" id="WP_346031558.1">
    <property type="nucleotide sequence ID" value="NZ_BAABHV010000005.1"/>
</dbReference>
<evidence type="ECO:0000256" key="3">
    <source>
        <dbReference type="SAM" id="SignalP"/>
    </source>
</evidence>
<gene>
    <name evidence="5" type="ORF">GCM10023208_04960</name>
</gene>
<dbReference type="Gene3D" id="3.40.30.10">
    <property type="entry name" value="Glutaredoxin"/>
    <property type="match status" value="1"/>
</dbReference>
<dbReference type="PANTHER" id="PTHR12151:SF25">
    <property type="entry name" value="LINALOOL DEHYDRATASE_ISOMERASE DOMAIN-CONTAINING PROTEIN"/>
    <property type="match status" value="1"/>
</dbReference>
<dbReference type="EMBL" id="BAABHV010000005">
    <property type="protein sequence ID" value="GAA5048101.1"/>
    <property type="molecule type" value="Genomic_DNA"/>
</dbReference>
<name>A0ABP9JZC8_9SPHN</name>
<dbReference type="SUPFAM" id="SSF52833">
    <property type="entry name" value="Thioredoxin-like"/>
    <property type="match status" value="1"/>
</dbReference>
<dbReference type="PANTHER" id="PTHR12151">
    <property type="entry name" value="ELECTRON TRANSPORT PROTIN SCO1/SENC FAMILY MEMBER"/>
    <property type="match status" value="1"/>
</dbReference>
<dbReference type="InterPro" id="IPR013766">
    <property type="entry name" value="Thioredoxin_domain"/>
</dbReference>
<feature type="domain" description="Thioredoxin" evidence="4">
    <location>
        <begin position="34"/>
        <end position="200"/>
    </location>
</feature>
<dbReference type="Pfam" id="PF02630">
    <property type="entry name" value="SCO1-SenC"/>
    <property type="match status" value="1"/>
</dbReference>
<proteinExistence type="inferred from homology"/>
<accession>A0ABP9JZC8</accession>
<keyword evidence="6" id="KW-1185">Reference proteome</keyword>
<comment type="similarity">
    <text evidence="1">Belongs to the SCO1/2 family.</text>
</comment>
<feature type="signal peptide" evidence="3">
    <location>
        <begin position="1"/>
        <end position="19"/>
    </location>
</feature>
<dbReference type="CDD" id="cd02968">
    <property type="entry name" value="SCO"/>
    <property type="match status" value="1"/>
</dbReference>
<reference evidence="6" key="1">
    <citation type="journal article" date="2019" name="Int. J. Syst. Evol. Microbiol.">
        <title>The Global Catalogue of Microorganisms (GCM) 10K type strain sequencing project: providing services to taxonomists for standard genome sequencing and annotation.</title>
        <authorList>
            <consortium name="The Broad Institute Genomics Platform"/>
            <consortium name="The Broad Institute Genome Sequencing Center for Infectious Disease"/>
            <person name="Wu L."/>
            <person name="Ma J."/>
        </authorList>
    </citation>
    <scope>NUCLEOTIDE SEQUENCE [LARGE SCALE GENOMIC DNA]</scope>
    <source>
        <strain evidence="6">JCM 18014</strain>
    </source>
</reference>
<dbReference type="PROSITE" id="PS51352">
    <property type="entry name" value="THIOREDOXIN_2"/>
    <property type="match status" value="1"/>
</dbReference>
<evidence type="ECO:0000256" key="1">
    <source>
        <dbReference type="ARBA" id="ARBA00010996"/>
    </source>
</evidence>
<evidence type="ECO:0000259" key="4">
    <source>
        <dbReference type="PROSITE" id="PS51352"/>
    </source>
</evidence>
<organism evidence="5 6">
    <name type="scientific">Erythrobacter westpacificensis</name>
    <dbReference type="NCBI Taxonomy" id="1055231"/>
    <lineage>
        <taxon>Bacteria</taxon>
        <taxon>Pseudomonadati</taxon>
        <taxon>Pseudomonadota</taxon>
        <taxon>Alphaproteobacteria</taxon>
        <taxon>Sphingomonadales</taxon>
        <taxon>Erythrobacteraceae</taxon>
        <taxon>Erythrobacter/Porphyrobacter group</taxon>
        <taxon>Erythrobacter</taxon>
    </lineage>
</organism>
<dbReference type="InterPro" id="IPR036249">
    <property type="entry name" value="Thioredoxin-like_sf"/>
</dbReference>
<feature type="chain" id="PRO_5045078038" evidence="3">
    <location>
        <begin position="20"/>
        <end position="200"/>
    </location>
</feature>